<sequence length="185" mass="20781">MFKWTCGSMRIALIPDEGISLQRDLFLKRKEKIAFLMDVSVAKQYCTHGGKYRLVRGTRCSVPHLVRLKRVERAIPQNEFWVNFCSASPTGTTRFTSMEHKIITSPYPSSSSLFPSEGIFTPFPVPKVVLENELGAGLGFGEFYGFGYFEEESWCGVVLTGGLGEEIRSGYSAEKVEAQVSLRFE</sequence>
<dbReference type="Proteomes" id="UP000290289">
    <property type="component" value="Chromosome 10"/>
</dbReference>
<accession>A0A498IY58</accession>
<evidence type="ECO:0000313" key="2">
    <source>
        <dbReference type="Proteomes" id="UP000290289"/>
    </source>
</evidence>
<keyword evidence="2" id="KW-1185">Reference proteome</keyword>
<evidence type="ECO:0000313" key="1">
    <source>
        <dbReference type="EMBL" id="RXH88379.1"/>
    </source>
</evidence>
<dbReference type="EMBL" id="RDQH01000336">
    <property type="protein sequence ID" value="RXH88379.1"/>
    <property type="molecule type" value="Genomic_DNA"/>
</dbReference>
<protein>
    <submittedName>
        <fullName evidence="1">Uncharacterized protein</fullName>
    </submittedName>
</protein>
<name>A0A498IY58_MALDO</name>
<organism evidence="1 2">
    <name type="scientific">Malus domestica</name>
    <name type="common">Apple</name>
    <name type="synonym">Pyrus malus</name>
    <dbReference type="NCBI Taxonomy" id="3750"/>
    <lineage>
        <taxon>Eukaryota</taxon>
        <taxon>Viridiplantae</taxon>
        <taxon>Streptophyta</taxon>
        <taxon>Embryophyta</taxon>
        <taxon>Tracheophyta</taxon>
        <taxon>Spermatophyta</taxon>
        <taxon>Magnoliopsida</taxon>
        <taxon>eudicotyledons</taxon>
        <taxon>Gunneridae</taxon>
        <taxon>Pentapetalae</taxon>
        <taxon>rosids</taxon>
        <taxon>fabids</taxon>
        <taxon>Rosales</taxon>
        <taxon>Rosaceae</taxon>
        <taxon>Amygdaloideae</taxon>
        <taxon>Maleae</taxon>
        <taxon>Malus</taxon>
    </lineage>
</organism>
<proteinExistence type="predicted"/>
<comment type="caution">
    <text evidence="1">The sequence shown here is derived from an EMBL/GenBank/DDBJ whole genome shotgun (WGS) entry which is preliminary data.</text>
</comment>
<reference evidence="1 2" key="1">
    <citation type="submission" date="2018-10" db="EMBL/GenBank/DDBJ databases">
        <title>A high-quality apple genome assembly.</title>
        <authorList>
            <person name="Hu J."/>
        </authorList>
    </citation>
    <scope>NUCLEOTIDE SEQUENCE [LARGE SCALE GENOMIC DNA]</scope>
    <source>
        <strain evidence="2">cv. HFTH1</strain>
        <tissue evidence="1">Young leaf</tissue>
    </source>
</reference>
<dbReference type="AlphaFoldDB" id="A0A498IY58"/>
<gene>
    <name evidence="1" type="ORF">DVH24_042450</name>
</gene>